<dbReference type="GeneID" id="22575390"/>
<dbReference type="InterPro" id="IPR000409">
    <property type="entry name" value="BEACH_dom"/>
</dbReference>
<dbReference type="PANTHER" id="PTHR13743">
    <property type="entry name" value="BEIGE/BEACH-RELATED"/>
    <property type="match status" value="1"/>
</dbReference>
<dbReference type="EMBL" id="CP009392">
    <property type="protein sequence ID" value="AIN98633.1"/>
    <property type="molecule type" value="Genomic_DNA"/>
</dbReference>
<dbReference type="Gene3D" id="2.130.10.10">
    <property type="entry name" value="YVTN repeat-like/Quinoprotein amine dehydrogenase"/>
    <property type="match status" value="1"/>
</dbReference>
<dbReference type="InterPro" id="IPR011047">
    <property type="entry name" value="Quinoprotein_ADH-like_sf"/>
</dbReference>
<feature type="domain" description="BEACH" evidence="1">
    <location>
        <begin position="255"/>
        <end position="542"/>
    </location>
</feature>
<keyword evidence="3" id="KW-0378">Hydrolase</keyword>
<organism evidence="3 4">
    <name type="scientific">Leishmania panamensis</name>
    <dbReference type="NCBI Taxonomy" id="5679"/>
    <lineage>
        <taxon>Eukaryota</taxon>
        <taxon>Discoba</taxon>
        <taxon>Euglenozoa</taxon>
        <taxon>Kinetoplastea</taxon>
        <taxon>Metakinetoplastina</taxon>
        <taxon>Trypanosomatida</taxon>
        <taxon>Trypanosomatidae</taxon>
        <taxon>Leishmaniinae</taxon>
        <taxon>Leishmania</taxon>
        <taxon>Leishmania guyanensis species complex</taxon>
    </lineage>
</organism>
<dbReference type="Proteomes" id="UP000063063">
    <property type="component" value="Chromosome 23"/>
</dbReference>
<dbReference type="GO" id="GO:0004767">
    <property type="term" value="F:sphingomyelin phosphodiesterase activity"/>
    <property type="evidence" value="ECO:0007669"/>
    <property type="project" value="UniProtKB-EC"/>
</dbReference>
<dbReference type="eggNOG" id="KOG1786">
    <property type="taxonomic scope" value="Eukaryota"/>
</dbReference>
<dbReference type="SUPFAM" id="SSF81837">
    <property type="entry name" value="BEACH domain"/>
    <property type="match status" value="1"/>
</dbReference>
<sequence length="925" mass="102663">MRRRHSRLTLYWLTDKEWFLGEEECVRPSSGWRSFLSTVREGTLSLASEHLFFDDGSPNIVIFPLSRVVDAVVQLCDAHIAVTFTCKNALQREVLVPPSGIHSVPGICSPYPNKEAWVFHFARTSEWVAESLRSLFTRHHIEDVLSRREVALQNVSSAVSFCARRQFPMREQRGVLYIGDVDVAFQPLFPLPPHGVVRLDRQQCRHTFARWIIFEAVGLDVYTSESPEATPALSLIFNNPRERDQAMHLLAERLGVPPYRVSIHAVVDAWRHRSISSYEYLLHLNKWASRCANDVFQYPIFPWVIADYTSPQLDFSQPSTFRDLSKPIGALSPSRLTLLQERAEFLREAEETAYLYSTHYSSAAIVAYYLVRPHPEFQLSLQGGTLDVPERIMESIPQLWRSVTTNSSNFRELIPQFFNEDFAALHGPPLLPLGLHTDGSPVAAFVKLPPWAASSEDFVRQHRSALESDIVSASLHLWIDLVFGIAQTGDKARAADNLFHPFSYPQCGRQLSVPGLHLSSREYAREFGNVPIQLFADAHPPRAKTVHALVFTAEASEACGCASDHANEERILRMMEELHLIDDTADTVIDSVDGDDDGTHGLPTHAAVLTIVSTISLDCRSARFVTLGYTQDNSPALETAALLVVGSDQRIAMLLDVVTGERIRSFPDFDGLITATAFYDGNVFVFTESRSCYVLSLTSHAVVHFTAEVTPAPVIYACFTSQLVVLADSNAQLSGWAMPCRTSSLLFESPLSFTCEASSRVMCMGRSAAGDVIVAATEQLEIFLCHGGTCCECLLQQVPAASTVLHAMPADKLTRFWVFFVEEAALYDLGGIPLRRISTTPASIMTCPQLVSQLYPLCVHMHSGKLEVFQLLQTGKQAVPLQCSPLRSLQLSSAGSLVAFVGTTVVDSKQSLVLTMARLTAQSIV</sequence>
<dbReference type="SUPFAM" id="SSF50998">
    <property type="entry name" value="Quinoprotein alcohol dehydrogenase-like"/>
    <property type="match status" value="1"/>
</dbReference>
<evidence type="ECO:0000313" key="4">
    <source>
        <dbReference type="Proteomes" id="UP000063063"/>
    </source>
</evidence>
<dbReference type="InterPro" id="IPR036372">
    <property type="entry name" value="BEACH_dom_sf"/>
</dbReference>
<dbReference type="PROSITE" id="PS51783">
    <property type="entry name" value="PH_BEACH"/>
    <property type="match status" value="1"/>
</dbReference>
<dbReference type="OrthoDB" id="26681at2759"/>
<dbReference type="InterPro" id="IPR023362">
    <property type="entry name" value="PH-BEACH_dom"/>
</dbReference>
<dbReference type="VEuPathDB" id="TriTrypDB:LPAL13_230026800"/>
<dbReference type="CDD" id="cd06071">
    <property type="entry name" value="Beach"/>
    <property type="match status" value="1"/>
</dbReference>
<proteinExistence type="predicted"/>
<reference evidence="3 4" key="1">
    <citation type="journal article" date="2015" name="Sci. Rep.">
        <title>The genome of Leishmania panamensis: insights into genomics of the L. (Viannia) subgenus.</title>
        <authorList>
            <person name="Llanes A."/>
            <person name="Restrepo C.M."/>
            <person name="Vecchio G.D."/>
            <person name="Anguizola F.J."/>
            <person name="Lleonart R."/>
        </authorList>
    </citation>
    <scope>NUCLEOTIDE SEQUENCE [LARGE SCALE GENOMIC DNA]</scope>
    <source>
        <strain evidence="3 4">MHOM/PA/94/PSC-1</strain>
    </source>
</reference>
<dbReference type="InterPro" id="IPR015943">
    <property type="entry name" value="WD40/YVTN_repeat-like_dom_sf"/>
</dbReference>
<dbReference type="InterPro" id="IPR050865">
    <property type="entry name" value="BEACH_Domain"/>
</dbReference>
<gene>
    <name evidence="3" type="ORF">LPMP_231850</name>
</gene>
<dbReference type="KEGG" id="lpan:LPMP_231850"/>
<dbReference type="Gene3D" id="1.10.1540.10">
    <property type="entry name" value="BEACH domain"/>
    <property type="match status" value="1"/>
</dbReference>
<evidence type="ECO:0000313" key="3">
    <source>
        <dbReference type="EMBL" id="AIN98633.1"/>
    </source>
</evidence>
<dbReference type="SMART" id="SM01026">
    <property type="entry name" value="Beach"/>
    <property type="match status" value="1"/>
</dbReference>
<dbReference type="Pfam" id="PF02138">
    <property type="entry name" value="Beach"/>
    <property type="match status" value="1"/>
</dbReference>
<evidence type="ECO:0000259" key="1">
    <source>
        <dbReference type="PROSITE" id="PS50197"/>
    </source>
</evidence>
<dbReference type="RefSeq" id="XP_010699340.1">
    <property type="nucleotide sequence ID" value="XM_010701038.1"/>
</dbReference>
<protein>
    <submittedName>
        <fullName evidence="3">Neutral sphingomyelinase activation associated factor-like protein</fullName>
        <ecNumber evidence="3">3.1.4.12</ecNumber>
    </submittedName>
</protein>
<accession>A0A088RRQ8</accession>
<dbReference type="EC" id="3.1.4.12" evidence="3"/>
<dbReference type="PROSITE" id="PS50197">
    <property type="entry name" value="BEACH"/>
    <property type="match status" value="1"/>
</dbReference>
<dbReference type="AlphaFoldDB" id="A0A088RRQ8"/>
<name>A0A088RRQ8_LEIPA</name>
<evidence type="ECO:0000259" key="2">
    <source>
        <dbReference type="PROSITE" id="PS51783"/>
    </source>
</evidence>
<feature type="domain" description="BEACH-type PH" evidence="2">
    <location>
        <begin position="152"/>
        <end position="251"/>
    </location>
</feature>
<keyword evidence="4" id="KW-1185">Reference proteome</keyword>
<dbReference type="VEuPathDB" id="TriTrypDB:LPMP_231850"/>